<dbReference type="EMBL" id="LR797345">
    <property type="protein sequence ID" value="CAB4204408.1"/>
    <property type="molecule type" value="Genomic_DNA"/>
</dbReference>
<dbReference type="EMBL" id="LR797086">
    <property type="protein sequence ID" value="CAB4186231.1"/>
    <property type="molecule type" value="Genomic_DNA"/>
</dbReference>
<protein>
    <submittedName>
        <fullName evidence="4">Uncharacterized protein</fullName>
    </submittedName>
</protein>
<proteinExistence type="predicted"/>
<evidence type="ECO:0000313" key="4">
    <source>
        <dbReference type="EMBL" id="CAB4204408.1"/>
    </source>
</evidence>
<reference evidence="4" key="1">
    <citation type="submission" date="2020-05" db="EMBL/GenBank/DDBJ databases">
        <authorList>
            <person name="Chiriac C."/>
            <person name="Salcher M."/>
            <person name="Ghai R."/>
            <person name="Kavagutti S V."/>
        </authorList>
    </citation>
    <scope>NUCLEOTIDE SEQUENCE</scope>
</reference>
<gene>
    <name evidence="3" type="ORF">UFOVP1138_31</name>
    <name evidence="4" type="ORF">UFOVP1394_28</name>
    <name evidence="2" type="ORF">UFOVP975_90</name>
</gene>
<dbReference type="EMBL" id="LR796921">
    <property type="protein sequence ID" value="CAB4174840.1"/>
    <property type="molecule type" value="Genomic_DNA"/>
</dbReference>
<accession>A0A6J5S783</accession>
<evidence type="ECO:0000313" key="3">
    <source>
        <dbReference type="EMBL" id="CAB4186231.1"/>
    </source>
</evidence>
<name>A0A6J5S783_9CAUD</name>
<organism evidence="4">
    <name type="scientific">uncultured Caudovirales phage</name>
    <dbReference type="NCBI Taxonomy" id="2100421"/>
    <lineage>
        <taxon>Viruses</taxon>
        <taxon>Duplodnaviria</taxon>
        <taxon>Heunggongvirae</taxon>
        <taxon>Uroviricota</taxon>
        <taxon>Caudoviricetes</taxon>
        <taxon>Peduoviridae</taxon>
        <taxon>Maltschvirus</taxon>
        <taxon>Maltschvirus maltsch</taxon>
    </lineage>
</organism>
<evidence type="ECO:0000313" key="2">
    <source>
        <dbReference type="EMBL" id="CAB4174840.1"/>
    </source>
</evidence>
<evidence type="ECO:0000256" key="1">
    <source>
        <dbReference type="SAM" id="MobiDB-lite"/>
    </source>
</evidence>
<feature type="region of interest" description="Disordered" evidence="1">
    <location>
        <begin position="423"/>
        <end position="460"/>
    </location>
</feature>
<sequence length="460" mass="51368">MGDTVIDGKNYKINSGGIPVYQRPKTDITDGDIRNAVGTPSDYPIPPEAKNTYLAPPLASKDKPIAQPKQTLIATQKEKSASLTDASIQGNIGKFSYGPEGGGNAPLATRVDIGKKWTNKAGDAGQFVSADGNTTFLGDPRKYNTPEYAVSAEAKKALQGIKSYKKNDWSDGSFNMAMAKRKADDDYNEKIWKVRRKEEEDAKDNMTVADHYRALSRSSDTWDIPDNVRMAMAVSNVQNRHNVMKERSALEGHKIQSAERIAAQKYITDENNKTRQHDIAMKHEDRKSAIAERSALRKDNDEIKHETARNNLLSRIQQRETELATKKRDGSVPVEEIIELQRLLDEDRYHAMKYGSDSEKQAAAQRYNEAIKRRRDALVGPAIKSAAKAMNPKWSLSSPFQIIDQSANEIATKLMEKNPNLTEEDMTSHLPGYVPERKRGALPTKTEQQKIASDPLKLGI</sequence>